<evidence type="ECO:0000313" key="2">
    <source>
        <dbReference type="Proteomes" id="UP001178888"/>
    </source>
</evidence>
<sequence length="41" mass="5064">MFTFDDLKILIHEKDYVYFDHTKLDYVKDVLGKNRFQLLKI</sequence>
<dbReference type="InterPro" id="IPR035903">
    <property type="entry name" value="HesB-like_dom_sf"/>
</dbReference>
<keyword evidence="2" id="KW-1185">Reference proteome</keyword>
<dbReference type="RefSeq" id="WP_268884115.1">
    <property type="nucleotide sequence ID" value="NZ_JAVGVR010000001.1"/>
</dbReference>
<proteinExistence type="predicted"/>
<accession>A0AA90R2V7</accession>
<dbReference type="SUPFAM" id="SSF89360">
    <property type="entry name" value="HesB-like domain"/>
    <property type="match status" value="1"/>
</dbReference>
<protein>
    <submittedName>
        <fullName evidence="1">Uncharacterized protein</fullName>
    </submittedName>
</protein>
<comment type="caution">
    <text evidence="1">The sequence shown here is derived from an EMBL/GenBank/DDBJ whole genome shotgun (WGS) entry which is preliminary data.</text>
</comment>
<dbReference type="AlphaFoldDB" id="A0AA90R2V7"/>
<dbReference type="EMBL" id="JAVGVR010000001">
    <property type="protein sequence ID" value="MDQ6598280.1"/>
    <property type="molecule type" value="Genomic_DNA"/>
</dbReference>
<name>A0AA90R2V7_9BACI</name>
<organism evidence="1 2">
    <name type="scientific">Bacillus salipaludis</name>
    <dbReference type="NCBI Taxonomy" id="2547811"/>
    <lineage>
        <taxon>Bacteria</taxon>
        <taxon>Bacillati</taxon>
        <taxon>Bacillota</taxon>
        <taxon>Bacilli</taxon>
        <taxon>Bacillales</taxon>
        <taxon>Bacillaceae</taxon>
        <taxon>Bacillus</taxon>
    </lineage>
</organism>
<evidence type="ECO:0000313" key="1">
    <source>
        <dbReference type="EMBL" id="MDQ6598280.1"/>
    </source>
</evidence>
<dbReference type="Proteomes" id="UP001178888">
    <property type="component" value="Unassembled WGS sequence"/>
</dbReference>
<gene>
    <name evidence="1" type="ORF">RCG21_18310</name>
</gene>
<reference evidence="1" key="1">
    <citation type="submission" date="2023-08" db="EMBL/GenBank/DDBJ databases">
        <title>Nitrogen cycling bacteria in agricultural field soils.</title>
        <authorList>
            <person name="Jang J."/>
        </authorList>
    </citation>
    <scope>NUCLEOTIDE SEQUENCE</scope>
    <source>
        <strain evidence="1">PS3-36</strain>
    </source>
</reference>